<reference evidence="5 6" key="1">
    <citation type="submission" date="2018-05" db="EMBL/GenBank/DDBJ databases">
        <title>Genomic Encyclopedia of Type Strains, Phase III (KMG-III): the genomes of soil and plant-associated and newly described type strains.</title>
        <authorList>
            <person name="Whitman W."/>
        </authorList>
    </citation>
    <scope>NUCLEOTIDE SEQUENCE [LARGE SCALE GENOMIC DNA]</scope>
    <source>
        <strain evidence="5 6">CECT 5696</strain>
    </source>
</reference>
<evidence type="ECO:0000313" key="5">
    <source>
        <dbReference type="EMBL" id="PWW02782.1"/>
    </source>
</evidence>
<keyword evidence="2" id="KW-0813">Transport</keyword>
<accession>A0A2V2YUT7</accession>
<dbReference type="InterPro" id="IPR039424">
    <property type="entry name" value="SBP_5"/>
</dbReference>
<dbReference type="PANTHER" id="PTHR30290:SF9">
    <property type="entry name" value="OLIGOPEPTIDE-BINDING PROTEIN APPA"/>
    <property type="match status" value="1"/>
</dbReference>
<dbReference type="RefSeq" id="WP_110044268.1">
    <property type="nucleotide sequence ID" value="NZ_CP054612.1"/>
</dbReference>
<dbReference type="InterPro" id="IPR030678">
    <property type="entry name" value="Peptide/Ni-bd"/>
</dbReference>
<dbReference type="PIRSF" id="PIRSF002741">
    <property type="entry name" value="MppA"/>
    <property type="match status" value="1"/>
</dbReference>
<comment type="similarity">
    <text evidence="1">Belongs to the bacterial solute-binding protein 5 family.</text>
</comment>
<dbReference type="EMBL" id="QGTQ01000008">
    <property type="protein sequence ID" value="PWW02782.1"/>
    <property type="molecule type" value="Genomic_DNA"/>
</dbReference>
<comment type="caution">
    <text evidence="5">The sequence shown here is derived from an EMBL/GenBank/DDBJ whole genome shotgun (WGS) entry which is preliminary data.</text>
</comment>
<gene>
    <name evidence="5" type="ORF">DFQ01_10858</name>
</gene>
<keyword evidence="6" id="KW-1185">Reference proteome</keyword>
<feature type="domain" description="Solute-binding protein family 5" evidence="4">
    <location>
        <begin position="92"/>
        <end position="460"/>
    </location>
</feature>
<dbReference type="Pfam" id="PF00496">
    <property type="entry name" value="SBP_bac_5"/>
    <property type="match status" value="1"/>
</dbReference>
<dbReference type="OrthoDB" id="9796817at2"/>
<dbReference type="GO" id="GO:0042597">
    <property type="term" value="C:periplasmic space"/>
    <property type="evidence" value="ECO:0007669"/>
    <property type="project" value="UniProtKB-ARBA"/>
</dbReference>
<dbReference type="GO" id="GO:1904680">
    <property type="term" value="F:peptide transmembrane transporter activity"/>
    <property type="evidence" value="ECO:0007669"/>
    <property type="project" value="TreeGrafter"/>
</dbReference>
<dbReference type="InterPro" id="IPR000914">
    <property type="entry name" value="SBP_5_dom"/>
</dbReference>
<evidence type="ECO:0000256" key="2">
    <source>
        <dbReference type="ARBA" id="ARBA00022448"/>
    </source>
</evidence>
<organism evidence="5 6">
    <name type="scientific">Paenibacillus cellulosilyticus</name>
    <dbReference type="NCBI Taxonomy" id="375489"/>
    <lineage>
        <taxon>Bacteria</taxon>
        <taxon>Bacillati</taxon>
        <taxon>Bacillota</taxon>
        <taxon>Bacilli</taxon>
        <taxon>Bacillales</taxon>
        <taxon>Paenibacillaceae</taxon>
        <taxon>Paenibacillus</taxon>
    </lineage>
</organism>
<dbReference type="PROSITE" id="PS51257">
    <property type="entry name" value="PROKAR_LIPOPROTEIN"/>
    <property type="match status" value="1"/>
</dbReference>
<evidence type="ECO:0000256" key="3">
    <source>
        <dbReference type="ARBA" id="ARBA00022729"/>
    </source>
</evidence>
<evidence type="ECO:0000259" key="4">
    <source>
        <dbReference type="Pfam" id="PF00496"/>
    </source>
</evidence>
<dbReference type="CDD" id="cd08492">
    <property type="entry name" value="PBP2_NikA_DppA_OppA_like_15"/>
    <property type="match status" value="1"/>
</dbReference>
<proteinExistence type="inferred from homology"/>
<dbReference type="AlphaFoldDB" id="A0A2V2YUT7"/>
<name>A0A2V2YUT7_9BACL</name>
<dbReference type="Proteomes" id="UP000246635">
    <property type="component" value="Unassembled WGS sequence"/>
</dbReference>
<dbReference type="GO" id="GO:0043190">
    <property type="term" value="C:ATP-binding cassette (ABC) transporter complex"/>
    <property type="evidence" value="ECO:0007669"/>
    <property type="project" value="InterPro"/>
</dbReference>
<dbReference type="GO" id="GO:0015833">
    <property type="term" value="P:peptide transport"/>
    <property type="evidence" value="ECO:0007669"/>
    <property type="project" value="TreeGrafter"/>
</dbReference>
<evidence type="ECO:0000256" key="1">
    <source>
        <dbReference type="ARBA" id="ARBA00005695"/>
    </source>
</evidence>
<dbReference type="Gene3D" id="3.40.190.10">
    <property type="entry name" value="Periplasmic binding protein-like II"/>
    <property type="match status" value="1"/>
</dbReference>
<protein>
    <submittedName>
        <fullName evidence="5">Peptide/nickel transport system substrate-binding protein</fullName>
    </submittedName>
</protein>
<evidence type="ECO:0000313" key="6">
    <source>
        <dbReference type="Proteomes" id="UP000246635"/>
    </source>
</evidence>
<sequence>MKSIKLSIGLILITALIVMTGCSDNSKSNGEKAAAGSEVTEQDRYGGTVAVGIGVPIVSDLLDPHRSASPGNSRVQRSLFDSLVVELPDNQFGPWLATKWDISADNLTYTFYLRDDVTFTDGTKLDAAAVKFNFDRIKTLESPGLALNYIGSLENTEVVDDYTVRFHFAKPFAPFLRYLATENLGIVSPKAVADRGEEFTVNPVGSGPFYIDSYKLGNEYVLKRNPNYNWGPSNAKHTGKAYLDTLHFKIITEEASRVSALQSGDVQVIDTIPPQSLEQIKQSYQLQQVELLNYNASIHFNATKGVLQDKRLREALRLSVDWDRIVKTIYLGTYDRAYSVLSPSLFGYDTSLKDKWEKPDTAKAEALLDEAGWVKGADGIRVKDGNRLTLQMIDFYANREKRMDVMTMVQNIWKTIGVELNISTTAVGDYTEKSKSGDFDLWIGSQYGPDPDGVLRPYLLTRTGYHDRIQNPKIGELLDQATVEMDVEKRAQLYKEVQNIVQDEVYAIPVYVLPYTVASAKQVQDIGFDSKGAPQFYDTWIQK</sequence>
<dbReference type="SUPFAM" id="SSF53850">
    <property type="entry name" value="Periplasmic binding protein-like II"/>
    <property type="match status" value="1"/>
</dbReference>
<dbReference type="PANTHER" id="PTHR30290">
    <property type="entry name" value="PERIPLASMIC BINDING COMPONENT OF ABC TRANSPORTER"/>
    <property type="match status" value="1"/>
</dbReference>
<dbReference type="Gene3D" id="3.10.105.10">
    <property type="entry name" value="Dipeptide-binding Protein, Domain 3"/>
    <property type="match status" value="1"/>
</dbReference>
<keyword evidence="3" id="KW-0732">Signal</keyword>